<keyword evidence="3" id="KW-1185">Reference proteome</keyword>
<gene>
    <name evidence="2" type="primary">menH_4</name>
    <name evidence="2" type="ORF">PAECIP111892_04885</name>
</gene>
<sequence length="278" mass="31188">MANVKSAFKTSAIVSKDGTKISYKSMGKGPGLIIVHGALSDSGDFSELAGELSDSFMIHVMDRRGHGRSGPQGPEYSMEKEIEDLQMIKQATGASLLFGHSYGGLISLQFARREPSITRLAVYEPGVCIEKTNWEWLDDYERAMDRNDSRAAFASFVRGSGHTPLTRLPMWYAKFILSIMVRGERWDKIQKLLPENLKEHREVRRFEALYSQYREIDAGTLLMAGGKSPNIIKQMIQTLDQTIAESQAVIFPQLDHFGPDNENAPAEIAIQIKRNFLS</sequence>
<dbReference type="GO" id="GO:0070205">
    <property type="term" value="F:2-succinyl-6-hydroxy-2,4-cyclohexadiene-1-carboxylate synthase activity"/>
    <property type="evidence" value="ECO:0007669"/>
    <property type="project" value="UniProtKB-EC"/>
</dbReference>
<dbReference type="EMBL" id="CAKMMG010000010">
    <property type="protein sequence ID" value="CAH1220639.1"/>
    <property type="molecule type" value="Genomic_DNA"/>
</dbReference>
<dbReference type="InterPro" id="IPR050266">
    <property type="entry name" value="AB_hydrolase_sf"/>
</dbReference>
<dbReference type="Gene3D" id="3.40.50.1820">
    <property type="entry name" value="alpha/beta hydrolase"/>
    <property type="match status" value="1"/>
</dbReference>
<dbReference type="Pfam" id="PF00561">
    <property type="entry name" value="Abhydrolase_1"/>
    <property type="match status" value="1"/>
</dbReference>
<evidence type="ECO:0000259" key="1">
    <source>
        <dbReference type="Pfam" id="PF00561"/>
    </source>
</evidence>
<keyword evidence="2" id="KW-0456">Lyase</keyword>
<dbReference type="InterPro" id="IPR000073">
    <property type="entry name" value="AB_hydrolase_1"/>
</dbReference>
<protein>
    <submittedName>
        <fullName evidence="2">2-succinyl-6-hydroxy-2, 4-cyclohexadiene-1-carboxylate synthase</fullName>
        <ecNumber evidence="2">4.2.99.20</ecNumber>
    </submittedName>
</protein>
<dbReference type="PANTHER" id="PTHR43798:SF27">
    <property type="entry name" value="HYDROLASE ALPHA_BETA HYDROLASE FOLD FAMILY"/>
    <property type="match status" value="1"/>
</dbReference>
<dbReference type="PANTHER" id="PTHR43798">
    <property type="entry name" value="MONOACYLGLYCEROL LIPASE"/>
    <property type="match status" value="1"/>
</dbReference>
<dbReference type="RefSeq" id="WP_236336752.1">
    <property type="nucleotide sequence ID" value="NZ_CAKMMG010000010.1"/>
</dbReference>
<name>A0ABN8GWQ3_9BACL</name>
<dbReference type="EC" id="4.2.99.20" evidence="2"/>
<organism evidence="2 3">
    <name type="scientific">Paenibacillus auburnensis</name>
    <dbReference type="NCBI Taxonomy" id="2905649"/>
    <lineage>
        <taxon>Bacteria</taxon>
        <taxon>Bacillati</taxon>
        <taxon>Bacillota</taxon>
        <taxon>Bacilli</taxon>
        <taxon>Bacillales</taxon>
        <taxon>Paenibacillaceae</taxon>
        <taxon>Paenibacillus</taxon>
    </lineage>
</organism>
<dbReference type="SUPFAM" id="SSF53474">
    <property type="entry name" value="alpha/beta-Hydrolases"/>
    <property type="match status" value="1"/>
</dbReference>
<dbReference type="Proteomes" id="UP000838324">
    <property type="component" value="Unassembled WGS sequence"/>
</dbReference>
<evidence type="ECO:0000313" key="3">
    <source>
        <dbReference type="Proteomes" id="UP000838324"/>
    </source>
</evidence>
<comment type="caution">
    <text evidence="2">The sequence shown here is derived from an EMBL/GenBank/DDBJ whole genome shotgun (WGS) entry which is preliminary data.</text>
</comment>
<dbReference type="InterPro" id="IPR029058">
    <property type="entry name" value="AB_hydrolase_fold"/>
</dbReference>
<proteinExistence type="predicted"/>
<feature type="domain" description="AB hydrolase-1" evidence="1">
    <location>
        <begin position="32"/>
        <end position="257"/>
    </location>
</feature>
<evidence type="ECO:0000313" key="2">
    <source>
        <dbReference type="EMBL" id="CAH1220639.1"/>
    </source>
</evidence>
<reference evidence="2" key="1">
    <citation type="submission" date="2022-01" db="EMBL/GenBank/DDBJ databases">
        <authorList>
            <person name="Criscuolo A."/>
        </authorList>
    </citation>
    <scope>NUCLEOTIDE SEQUENCE</scope>
    <source>
        <strain evidence="2">CIP111892</strain>
    </source>
</reference>
<accession>A0ABN8GWQ3</accession>